<dbReference type="NCBIfam" id="TIGR03993">
    <property type="entry name" value="hydrog_HybE"/>
    <property type="match status" value="1"/>
</dbReference>
<name>A0ABZ2XHI5_9RHOO</name>
<dbReference type="Proteomes" id="UP001479520">
    <property type="component" value="Chromosome"/>
</dbReference>
<evidence type="ECO:0000313" key="1">
    <source>
        <dbReference type="EMBL" id="WZJ22076.1"/>
    </source>
</evidence>
<keyword evidence="2" id="KW-1185">Reference proteome</keyword>
<evidence type="ECO:0000313" key="2">
    <source>
        <dbReference type="Proteomes" id="UP001479520"/>
    </source>
</evidence>
<dbReference type="Gene3D" id="3.30.1460.40">
    <property type="entry name" value="[NiFe]-hydrogenase assembly chaperone, HybE"/>
    <property type="match status" value="1"/>
</dbReference>
<accession>A0ABZ2XHI5</accession>
<dbReference type="RefSeq" id="WP_341744014.1">
    <property type="nucleotide sequence ID" value="NZ_CP151406.1"/>
</dbReference>
<organism evidence="1 2">
    <name type="scientific">Azonexus hydrophilus</name>
    <dbReference type="NCBI Taxonomy" id="418702"/>
    <lineage>
        <taxon>Bacteria</taxon>
        <taxon>Pseudomonadati</taxon>
        <taxon>Pseudomonadota</taxon>
        <taxon>Betaproteobacteria</taxon>
        <taxon>Rhodocyclales</taxon>
        <taxon>Azonexaceae</taxon>
        <taxon>Azonexus</taxon>
    </lineage>
</organism>
<proteinExistence type="predicted"/>
<dbReference type="EMBL" id="CP151406">
    <property type="protein sequence ID" value="WZJ22076.1"/>
    <property type="molecule type" value="Genomic_DNA"/>
</dbReference>
<dbReference type="InterPro" id="IPR023994">
    <property type="entry name" value="NiFe-hyd_HybE"/>
</dbReference>
<reference evidence="1 2" key="1">
    <citation type="submission" date="2024-04" db="EMBL/GenBank/DDBJ databases">
        <title>Dissimilatory iodate-reducing microorganisms contribute to the enrichment of iodine in groundwater.</title>
        <authorList>
            <person name="Jiang Z."/>
        </authorList>
    </citation>
    <scope>NUCLEOTIDE SEQUENCE [LARGE SCALE GENOMIC DNA]</scope>
    <source>
        <strain evidence="1 2">NCP973</strain>
    </source>
</reference>
<gene>
    <name evidence="1" type="primary">hybE</name>
    <name evidence="1" type="ORF">AADV58_02690</name>
</gene>
<protein>
    <submittedName>
        <fullName evidence="1">[NiFe]-hydrogenase assembly chaperone HybE</fullName>
    </submittedName>
</protein>
<dbReference type="InterPro" id="IPR038530">
    <property type="entry name" value="NiFe-hyd_HybE_sf"/>
</dbReference>
<sequence length="158" mass="16880">MKFWPDDPAADIEAVFADIAATRMAGLPICNPALQVEAVGFRLAGHGHWTGALVTPWAINLLCLPGHADWPAAAAGSHYDWAFPSGVYEFIVADEARLGRYHLCSLFSPAGEFVSHEQARLTALAAITALFNDPLAAPPDPPVEVPPPSRRAFLGLRG</sequence>
<dbReference type="Pfam" id="PF11939">
    <property type="entry name" value="NiFe-hyd_HybE"/>
    <property type="match status" value="1"/>
</dbReference>